<dbReference type="Proteomes" id="UP000054359">
    <property type="component" value="Unassembled WGS sequence"/>
</dbReference>
<proteinExistence type="predicted"/>
<dbReference type="PANTHER" id="PTHR46191">
    <property type="match status" value="1"/>
</dbReference>
<dbReference type="GO" id="GO:0005634">
    <property type="term" value="C:nucleus"/>
    <property type="evidence" value="ECO:0007669"/>
    <property type="project" value="TreeGrafter"/>
</dbReference>
<dbReference type="PANTHER" id="PTHR46191:SF2">
    <property type="entry name" value="HALOACID DEHALOGENASE-LIKE HYDROLASE DOMAIN-CONTAINING PROTEIN 3"/>
    <property type="match status" value="1"/>
</dbReference>
<dbReference type="InterPro" id="IPR023214">
    <property type="entry name" value="HAD_sf"/>
</dbReference>
<protein>
    <submittedName>
        <fullName evidence="1">Rhythmically expressed 2 protein</fullName>
    </submittedName>
</protein>
<dbReference type="Gene3D" id="1.10.150.720">
    <property type="entry name" value="Haloacid dehalogenase-like hydrolase"/>
    <property type="match status" value="1"/>
</dbReference>
<dbReference type="AlphaFoldDB" id="A0A087TYK1"/>
<dbReference type="Gene3D" id="3.40.50.1000">
    <property type="entry name" value="HAD superfamily/HAD-like"/>
    <property type="match status" value="1"/>
</dbReference>
<name>A0A087TYK1_STEMI</name>
<dbReference type="InterPro" id="IPR011949">
    <property type="entry name" value="HAD-SF_hydro_IA_REG-2-like"/>
</dbReference>
<dbReference type="SFLD" id="SFLDG01129">
    <property type="entry name" value="C1.5:_HAD__Beta-PGM__Phosphata"/>
    <property type="match status" value="1"/>
</dbReference>
<sequence>MKSRFKLCTFDVTNTLLKFRTSVGEQYAKVGRIYGIKREPEKITSAFMHYWKIMNSNHPNFGRNTGLTSHLWWKEMVRNSFSLGPDELKNGQLDAISDHLYDLYRSNVCWKVASGSEELLRRLKEKHIVLGVISNFDERLDSVLLANGLKSYFDFILASYIVKLAKPSREIFNLALSHTSEITSAEALHIGDNIKLDYLAAKEAGWNALLLSNEILNEENVKYVNPHEVVTNIPQIEQYILSS</sequence>
<dbReference type="NCBIfam" id="TIGR02252">
    <property type="entry name" value="DREG-2"/>
    <property type="match status" value="1"/>
</dbReference>
<evidence type="ECO:0000313" key="1">
    <source>
        <dbReference type="EMBL" id="KFM70190.1"/>
    </source>
</evidence>
<accession>A0A087TYK1</accession>
<dbReference type="SUPFAM" id="SSF56784">
    <property type="entry name" value="HAD-like"/>
    <property type="match status" value="1"/>
</dbReference>
<dbReference type="InterPro" id="IPR051828">
    <property type="entry name" value="HAD-like_hydrolase_domain"/>
</dbReference>
<organism evidence="1 2">
    <name type="scientific">Stegodyphus mimosarum</name>
    <name type="common">African social velvet spider</name>
    <dbReference type="NCBI Taxonomy" id="407821"/>
    <lineage>
        <taxon>Eukaryota</taxon>
        <taxon>Metazoa</taxon>
        <taxon>Ecdysozoa</taxon>
        <taxon>Arthropoda</taxon>
        <taxon>Chelicerata</taxon>
        <taxon>Arachnida</taxon>
        <taxon>Araneae</taxon>
        <taxon>Araneomorphae</taxon>
        <taxon>Entelegynae</taxon>
        <taxon>Eresoidea</taxon>
        <taxon>Eresidae</taxon>
        <taxon>Stegodyphus</taxon>
    </lineage>
</organism>
<dbReference type="PRINTS" id="PR00413">
    <property type="entry name" value="HADHALOGNASE"/>
</dbReference>
<reference evidence="1 2" key="1">
    <citation type="submission" date="2013-11" db="EMBL/GenBank/DDBJ databases">
        <title>Genome sequencing of Stegodyphus mimosarum.</title>
        <authorList>
            <person name="Bechsgaard J."/>
        </authorList>
    </citation>
    <scope>NUCLEOTIDE SEQUENCE [LARGE SCALE GENOMIC DNA]</scope>
</reference>
<dbReference type="InterPro" id="IPR036412">
    <property type="entry name" value="HAD-like_sf"/>
</dbReference>
<feature type="non-terminal residue" evidence="1">
    <location>
        <position position="243"/>
    </location>
</feature>
<keyword evidence="2" id="KW-1185">Reference proteome</keyword>
<dbReference type="SFLD" id="SFLDS00003">
    <property type="entry name" value="Haloacid_Dehalogenase"/>
    <property type="match status" value="1"/>
</dbReference>
<dbReference type="OrthoDB" id="444127at2759"/>
<evidence type="ECO:0000313" key="2">
    <source>
        <dbReference type="Proteomes" id="UP000054359"/>
    </source>
</evidence>
<dbReference type="NCBIfam" id="TIGR01549">
    <property type="entry name" value="HAD-SF-IA-v1"/>
    <property type="match status" value="1"/>
</dbReference>
<dbReference type="InterPro" id="IPR006439">
    <property type="entry name" value="HAD-SF_hydro_IA"/>
</dbReference>
<dbReference type="STRING" id="407821.A0A087TYK1"/>
<dbReference type="OMA" id="WWRQLIA"/>
<dbReference type="Pfam" id="PF00702">
    <property type="entry name" value="Hydrolase"/>
    <property type="match status" value="1"/>
</dbReference>
<gene>
    <name evidence="1" type="ORF">X975_23505</name>
</gene>
<dbReference type="InterPro" id="IPR044924">
    <property type="entry name" value="HAD-SF_hydro_IA_REG-2-like_cap"/>
</dbReference>
<dbReference type="EMBL" id="KK117335">
    <property type="protein sequence ID" value="KFM70190.1"/>
    <property type="molecule type" value="Genomic_DNA"/>
</dbReference>